<name>A0ABW8CEZ1_9ACTN</name>
<reference evidence="3 4" key="1">
    <citation type="submission" date="2024-10" db="EMBL/GenBank/DDBJ databases">
        <title>The Natural Products Discovery Center: Release of the First 8490 Sequenced Strains for Exploring Actinobacteria Biosynthetic Diversity.</title>
        <authorList>
            <person name="Kalkreuter E."/>
            <person name="Kautsar S.A."/>
            <person name="Yang D."/>
            <person name="Bader C.D."/>
            <person name="Teijaro C.N."/>
            <person name="Fluegel L."/>
            <person name="Davis C.M."/>
            <person name="Simpson J.R."/>
            <person name="Lauterbach L."/>
            <person name="Steele A.D."/>
            <person name="Gui C."/>
            <person name="Meng S."/>
            <person name="Li G."/>
            <person name="Viehrig K."/>
            <person name="Ye F."/>
            <person name="Su P."/>
            <person name="Kiefer A.F."/>
            <person name="Nichols A."/>
            <person name="Cepeda A.J."/>
            <person name="Yan W."/>
            <person name="Fan B."/>
            <person name="Jiang Y."/>
            <person name="Adhikari A."/>
            <person name="Zheng C.-J."/>
            <person name="Schuster L."/>
            <person name="Cowan T.M."/>
            <person name="Smanski M.J."/>
            <person name="Chevrette M.G."/>
            <person name="De Carvalho L.P.S."/>
            <person name="Shen B."/>
        </authorList>
    </citation>
    <scope>NUCLEOTIDE SEQUENCE [LARGE SCALE GENOMIC DNA]</scope>
    <source>
        <strain evidence="3 4">NPDC053399</strain>
    </source>
</reference>
<comment type="caution">
    <text evidence="3">The sequence shown here is derived from an EMBL/GenBank/DDBJ whole genome shotgun (WGS) entry which is preliminary data.</text>
</comment>
<feature type="transmembrane region" description="Helical" evidence="2">
    <location>
        <begin position="83"/>
        <end position="108"/>
    </location>
</feature>
<feature type="region of interest" description="Disordered" evidence="1">
    <location>
        <begin position="15"/>
        <end position="35"/>
    </location>
</feature>
<feature type="compositionally biased region" description="Basic and acidic residues" evidence="1">
    <location>
        <begin position="147"/>
        <end position="157"/>
    </location>
</feature>
<dbReference type="PANTHER" id="PTHR38441:SF1">
    <property type="entry name" value="MEMBRANE PROTEIN"/>
    <property type="match status" value="1"/>
</dbReference>
<dbReference type="Proteomes" id="UP001614394">
    <property type="component" value="Unassembled WGS sequence"/>
</dbReference>
<evidence type="ECO:0000313" key="3">
    <source>
        <dbReference type="EMBL" id="MFI9105006.1"/>
    </source>
</evidence>
<dbReference type="InterPro" id="IPR007436">
    <property type="entry name" value="DUF485"/>
</dbReference>
<feature type="compositionally biased region" description="Pro residues" evidence="1">
    <location>
        <begin position="19"/>
        <end position="31"/>
    </location>
</feature>
<dbReference type="Pfam" id="PF04341">
    <property type="entry name" value="DUF485"/>
    <property type="match status" value="1"/>
</dbReference>
<keyword evidence="2" id="KW-0472">Membrane</keyword>
<organism evidence="3 4">
    <name type="scientific">Streptomyces fildesensis</name>
    <dbReference type="NCBI Taxonomy" id="375757"/>
    <lineage>
        <taxon>Bacteria</taxon>
        <taxon>Bacillati</taxon>
        <taxon>Actinomycetota</taxon>
        <taxon>Actinomycetes</taxon>
        <taxon>Kitasatosporales</taxon>
        <taxon>Streptomycetaceae</taxon>
        <taxon>Streptomyces</taxon>
    </lineage>
</organism>
<keyword evidence="2" id="KW-1133">Transmembrane helix</keyword>
<proteinExistence type="predicted"/>
<protein>
    <submittedName>
        <fullName evidence="3">DUF485 domain-containing protein</fullName>
    </submittedName>
</protein>
<dbReference type="EMBL" id="JBITYG010000011">
    <property type="protein sequence ID" value="MFI9105006.1"/>
    <property type="molecule type" value="Genomic_DNA"/>
</dbReference>
<sequence length="157" mass="16877">MRSPIIDVTQITHGGTVDPAPPSATPGPPTPASYSEVEASPEFGELRHSYRVFAFPVTVAFLTWYLLYVLLSSYAGGFMATKVVGHINVAFVFGLAQFLTTFLIAWIYARYANARLDPGAEALKARLENGATSVGLDPAAEVPGARQENDATLEDRS</sequence>
<feature type="region of interest" description="Disordered" evidence="1">
    <location>
        <begin position="134"/>
        <end position="157"/>
    </location>
</feature>
<keyword evidence="2" id="KW-0812">Transmembrane</keyword>
<evidence type="ECO:0000313" key="4">
    <source>
        <dbReference type="Proteomes" id="UP001614394"/>
    </source>
</evidence>
<gene>
    <name evidence="3" type="ORF">ACIGXA_31320</name>
</gene>
<keyword evidence="4" id="KW-1185">Reference proteome</keyword>
<feature type="transmembrane region" description="Helical" evidence="2">
    <location>
        <begin position="52"/>
        <end position="71"/>
    </location>
</feature>
<dbReference type="RefSeq" id="WP_399655742.1">
    <property type="nucleotide sequence ID" value="NZ_JBITYG010000011.1"/>
</dbReference>
<evidence type="ECO:0000256" key="2">
    <source>
        <dbReference type="SAM" id="Phobius"/>
    </source>
</evidence>
<evidence type="ECO:0000256" key="1">
    <source>
        <dbReference type="SAM" id="MobiDB-lite"/>
    </source>
</evidence>
<accession>A0ABW8CEZ1</accession>
<dbReference type="PANTHER" id="PTHR38441">
    <property type="entry name" value="INTEGRAL MEMBRANE PROTEIN-RELATED"/>
    <property type="match status" value="1"/>
</dbReference>